<dbReference type="InterPro" id="IPR052022">
    <property type="entry name" value="26kDa_periplasmic_antigen"/>
</dbReference>
<dbReference type="InterPro" id="IPR007497">
    <property type="entry name" value="SIMPL/DUF541"/>
</dbReference>
<protein>
    <recommendedName>
        <fullName evidence="3">SIMPL domain-containing protein</fullName>
    </recommendedName>
</protein>
<dbReference type="STRING" id="443610.VE25_04235"/>
<dbReference type="GO" id="GO:0006974">
    <property type="term" value="P:DNA damage response"/>
    <property type="evidence" value="ECO:0007669"/>
    <property type="project" value="TreeGrafter"/>
</dbReference>
<evidence type="ECO:0000313" key="1">
    <source>
        <dbReference type="EMBL" id="KKB12981.1"/>
    </source>
</evidence>
<dbReference type="PANTHER" id="PTHR34387">
    <property type="entry name" value="SLR1258 PROTEIN"/>
    <property type="match status" value="1"/>
</dbReference>
<gene>
    <name evidence="1" type="ORF">VE25_04235</name>
</gene>
<dbReference type="AlphaFoldDB" id="A0A0F5FVS1"/>
<dbReference type="EMBL" id="JZEX01000053">
    <property type="protein sequence ID" value="KKB12981.1"/>
    <property type="molecule type" value="Genomic_DNA"/>
</dbReference>
<sequence length="251" mass="26561">MLATGAGIISRSFSMRLLTGLVPLVLTAGFALPVYAGTISIDGRGEVTAAPDTAFINSGVTTQGNTAREALDANSEAMADLIDALREAGIESRDIQTSGFSVSPNYVYSDERDENGYSLPPKISGYQVSNSVSVRVRDLEALGQILDRSVTVGANTVNGVSFSVADPGDLYDEARRAAFADARRKAELYAEVAGEPLGEIEKIAESQTFDQPPRPMMEAAYARAGDASVPIEGGELTFSIVVQVEWELGNS</sequence>
<organism evidence="1 2">
    <name type="scientific">Devosia geojensis</name>
    <dbReference type="NCBI Taxonomy" id="443610"/>
    <lineage>
        <taxon>Bacteria</taxon>
        <taxon>Pseudomonadati</taxon>
        <taxon>Pseudomonadota</taxon>
        <taxon>Alphaproteobacteria</taxon>
        <taxon>Hyphomicrobiales</taxon>
        <taxon>Devosiaceae</taxon>
        <taxon>Devosia</taxon>
    </lineage>
</organism>
<name>A0A0F5FVS1_9HYPH</name>
<reference evidence="1 2" key="1">
    <citation type="submission" date="2015-03" db="EMBL/GenBank/DDBJ databases">
        <authorList>
            <person name="Hassan Y.I."/>
            <person name="Lepp D."/>
            <person name="Li X.-Z."/>
            <person name="Zhou T."/>
        </authorList>
    </citation>
    <scope>NUCLEOTIDE SEQUENCE [LARGE SCALE GENOMIC DNA]</scope>
    <source>
        <strain evidence="1 2">BD-c194</strain>
    </source>
</reference>
<accession>A0A0F5FVS1</accession>
<evidence type="ECO:0000313" key="2">
    <source>
        <dbReference type="Proteomes" id="UP000033632"/>
    </source>
</evidence>
<dbReference type="Gene3D" id="3.30.70.2970">
    <property type="entry name" value="Protein of unknown function (DUF541), domain 2"/>
    <property type="match status" value="1"/>
</dbReference>
<dbReference type="PANTHER" id="PTHR34387:SF1">
    <property type="entry name" value="PERIPLASMIC IMMUNOGENIC PROTEIN"/>
    <property type="match status" value="1"/>
</dbReference>
<dbReference type="Pfam" id="PF04402">
    <property type="entry name" value="SIMPL"/>
    <property type="match status" value="1"/>
</dbReference>
<evidence type="ECO:0008006" key="3">
    <source>
        <dbReference type="Google" id="ProtNLM"/>
    </source>
</evidence>
<dbReference type="PATRIC" id="fig|443610.3.peg.3329"/>
<keyword evidence="2" id="KW-1185">Reference proteome</keyword>
<dbReference type="Gene3D" id="3.30.110.170">
    <property type="entry name" value="Protein of unknown function (DUF541), domain 1"/>
    <property type="match status" value="1"/>
</dbReference>
<dbReference type="Proteomes" id="UP000033632">
    <property type="component" value="Unassembled WGS sequence"/>
</dbReference>
<proteinExistence type="predicted"/>
<comment type="caution">
    <text evidence="1">The sequence shown here is derived from an EMBL/GenBank/DDBJ whole genome shotgun (WGS) entry which is preliminary data.</text>
</comment>